<dbReference type="SMART" id="SM00709">
    <property type="entry name" value="Zpr1"/>
    <property type="match status" value="2"/>
</dbReference>
<dbReference type="PANTHER" id="PTHR10876">
    <property type="entry name" value="ZINC FINGER PROTEIN ZPR1"/>
    <property type="match status" value="1"/>
</dbReference>
<evidence type="ECO:0000313" key="9">
    <source>
        <dbReference type="EMBL" id="CAD5118947.1"/>
    </source>
</evidence>
<sequence>MTENSESKNINEPPKPLFRELVVEDDEPEVTEIESLCVNCENNGITRLMLTKIPHFREIVISSFDCPHCGNANREVQSAGIVGEKGVKFELTVKEKEDLNRQVIKSEYGSFAIPDLEFEDVVGKKRGEINTLEGFMNAIISNLEILQDERKLETPEIAEKISEFIEKLEKLTEVEKPFTFVLNDPSGNSFIENPYAPQVDKNLKIIHYSRSARDNELLGFSSEEKEPETDENLKDEVLHFQTNCSRCGSPAESKMKMLDIPMFKEVIIMAISCDMCGYKDSEVKSGKGIEDKGKKITLKITDPSDMSRDILKSNTCSLKIPELEFELVAGTLGGKFTTIEGLLLDIITQLSTSNPFLIGDSVEDNMNTKLKEFCTKLKNIADGELNNVHIELDDPAGNSYLQNVYAPEVDPEMKIEVYERTHEQDVFLGIDGLKMSPAS</sequence>
<evidence type="ECO:0000256" key="3">
    <source>
        <dbReference type="ARBA" id="ARBA00022723"/>
    </source>
</evidence>
<dbReference type="InterPro" id="IPR042451">
    <property type="entry name" value="ZPR1_A/B_dom"/>
</dbReference>
<dbReference type="GO" id="GO:0005634">
    <property type="term" value="C:nucleus"/>
    <property type="evidence" value="ECO:0007669"/>
    <property type="project" value="UniProtKB-SubCell"/>
</dbReference>
<dbReference type="Proteomes" id="UP000549394">
    <property type="component" value="Unassembled WGS sequence"/>
</dbReference>
<keyword evidence="7" id="KW-0539">Nucleus</keyword>
<accession>A0A7I8VT98</accession>
<feature type="domain" description="Zinc finger ZPR1-type" evidence="8">
    <location>
        <begin position="35"/>
        <end position="193"/>
    </location>
</feature>
<dbReference type="InterPro" id="IPR042452">
    <property type="entry name" value="ZPR1_Znf1/2"/>
</dbReference>
<dbReference type="FunFam" id="2.20.25.420:FF:000002">
    <property type="entry name" value="Zinc finger protein ZPR1"/>
    <property type="match status" value="1"/>
</dbReference>
<gene>
    <name evidence="9" type="ORF">DGYR_LOCUS7248</name>
</gene>
<keyword evidence="10" id="KW-1185">Reference proteome</keyword>
<keyword evidence="4" id="KW-0677">Repeat</keyword>
<evidence type="ECO:0000256" key="7">
    <source>
        <dbReference type="ARBA" id="ARBA00023242"/>
    </source>
</evidence>
<keyword evidence="3" id="KW-0479">Metal-binding</keyword>
<dbReference type="EMBL" id="CAJFCJ010000009">
    <property type="protein sequence ID" value="CAD5118947.1"/>
    <property type="molecule type" value="Genomic_DNA"/>
</dbReference>
<dbReference type="FunFam" id="2.60.120.1040:FF:000001">
    <property type="entry name" value="Zinc finger protein ZPR1"/>
    <property type="match status" value="1"/>
</dbReference>
<organism evidence="9 10">
    <name type="scientific">Dimorphilus gyrociliatus</name>
    <dbReference type="NCBI Taxonomy" id="2664684"/>
    <lineage>
        <taxon>Eukaryota</taxon>
        <taxon>Metazoa</taxon>
        <taxon>Spiralia</taxon>
        <taxon>Lophotrochozoa</taxon>
        <taxon>Annelida</taxon>
        <taxon>Polychaeta</taxon>
        <taxon>Polychaeta incertae sedis</taxon>
        <taxon>Dinophilidae</taxon>
        <taxon>Dimorphilus</taxon>
    </lineage>
</organism>
<comment type="subcellular location">
    <subcellularLocation>
        <location evidence="1">Nucleus</location>
    </subcellularLocation>
</comment>
<evidence type="ECO:0000256" key="1">
    <source>
        <dbReference type="ARBA" id="ARBA00004123"/>
    </source>
</evidence>
<dbReference type="Gene3D" id="2.60.120.1040">
    <property type="entry name" value="ZPR1, A/B domain"/>
    <property type="match status" value="2"/>
</dbReference>
<dbReference type="FunFam" id="2.20.25.420:FF:000001">
    <property type="entry name" value="Zinc finger protein ZPR1"/>
    <property type="match status" value="1"/>
</dbReference>
<evidence type="ECO:0000256" key="5">
    <source>
        <dbReference type="ARBA" id="ARBA00022771"/>
    </source>
</evidence>
<dbReference type="InterPro" id="IPR040141">
    <property type="entry name" value="ZPR1"/>
</dbReference>
<keyword evidence="5" id="KW-0863">Zinc-finger</keyword>
<protein>
    <submittedName>
        <fullName evidence="9">DgyrCDS7621</fullName>
    </submittedName>
</protein>
<evidence type="ECO:0000313" key="10">
    <source>
        <dbReference type="Proteomes" id="UP000549394"/>
    </source>
</evidence>
<comment type="caution">
    <text evidence="9">The sequence shown here is derived from an EMBL/GenBank/DDBJ whole genome shotgun (WGS) entry which is preliminary data.</text>
</comment>
<dbReference type="GO" id="GO:0008270">
    <property type="term" value="F:zinc ion binding"/>
    <property type="evidence" value="ECO:0007669"/>
    <property type="project" value="UniProtKB-KW"/>
</dbReference>
<dbReference type="Gene3D" id="2.20.25.420">
    <property type="entry name" value="ZPR1, zinc finger domain"/>
    <property type="match status" value="2"/>
</dbReference>
<name>A0A7I8VT98_9ANNE</name>
<keyword evidence="6" id="KW-0862">Zinc</keyword>
<evidence type="ECO:0000256" key="2">
    <source>
        <dbReference type="ARBA" id="ARBA00008354"/>
    </source>
</evidence>
<evidence type="ECO:0000256" key="6">
    <source>
        <dbReference type="ARBA" id="ARBA00022833"/>
    </source>
</evidence>
<dbReference type="InterPro" id="IPR056180">
    <property type="entry name" value="ZPR1_jr_dom"/>
</dbReference>
<evidence type="ECO:0000256" key="4">
    <source>
        <dbReference type="ARBA" id="ARBA00022737"/>
    </source>
</evidence>
<dbReference type="AlphaFoldDB" id="A0A7I8VT98"/>
<comment type="similarity">
    <text evidence="2">Belongs to the ZPR1 family.</text>
</comment>
<evidence type="ECO:0000259" key="8">
    <source>
        <dbReference type="SMART" id="SM00709"/>
    </source>
</evidence>
<dbReference type="Pfam" id="PF22794">
    <property type="entry name" value="jr-ZPR1"/>
    <property type="match status" value="2"/>
</dbReference>
<feature type="domain" description="Zinc finger ZPR1-type" evidence="8">
    <location>
        <begin position="242"/>
        <end position="403"/>
    </location>
</feature>
<proteinExistence type="inferred from homology"/>
<reference evidence="9 10" key="1">
    <citation type="submission" date="2020-08" db="EMBL/GenBank/DDBJ databases">
        <authorList>
            <person name="Hejnol A."/>
        </authorList>
    </citation>
    <scope>NUCLEOTIDE SEQUENCE [LARGE SCALE GENOMIC DNA]</scope>
</reference>
<dbReference type="FunFam" id="2.60.120.1040:FF:000003">
    <property type="entry name" value="Zinc finger protein zpr1"/>
    <property type="match status" value="1"/>
</dbReference>
<dbReference type="Pfam" id="PF03367">
    <property type="entry name" value="Zn_ribbon_ZPR1"/>
    <property type="match status" value="2"/>
</dbReference>
<dbReference type="OrthoDB" id="308464at2759"/>
<dbReference type="NCBIfam" id="TIGR00310">
    <property type="entry name" value="ZPR1_znf"/>
    <property type="match status" value="2"/>
</dbReference>
<dbReference type="InterPro" id="IPR004457">
    <property type="entry name" value="Znf_ZPR1"/>
</dbReference>
<dbReference type="PANTHER" id="PTHR10876:SF0">
    <property type="entry name" value="ZINC FINGER PROTEIN ZPR1"/>
    <property type="match status" value="1"/>
</dbReference>